<comment type="caution">
    <text evidence="1">The sequence shown here is derived from an EMBL/GenBank/DDBJ whole genome shotgun (WGS) entry which is preliminary data.</text>
</comment>
<sequence>MNGGLKAAIPFTILRSLWESVESFAKGNELSVSELFERMAEELIIEPKPLPLRPGRRVTRYGKAEVYKEEFPLIRTSLWLDPVLLSQLRSVYDPLCKNQFGDEAVLDYTTLVHTVCYHICQKHGISYNQDFFDDSYFLMKYTYQDTYGETLEAIKKLAELLGKSPTAREWNKHRHLVRGPSMTIILNLFDSFKEAKSLAMRDLEEKNK</sequence>
<proteinExistence type="predicted"/>
<gene>
    <name evidence="1" type="ORF">J2Z37_001963</name>
</gene>
<evidence type="ECO:0000313" key="2">
    <source>
        <dbReference type="Proteomes" id="UP001519343"/>
    </source>
</evidence>
<protein>
    <submittedName>
        <fullName evidence="1">Uncharacterized protein</fullName>
    </submittedName>
</protein>
<dbReference type="RefSeq" id="WP_209810027.1">
    <property type="nucleotide sequence ID" value="NZ_JAGGKT010000004.1"/>
</dbReference>
<keyword evidence="2" id="KW-1185">Reference proteome</keyword>
<dbReference type="Proteomes" id="UP001519343">
    <property type="component" value="Unassembled WGS sequence"/>
</dbReference>
<accession>A0ABS4GPB3</accession>
<organism evidence="1 2">
    <name type="scientific">Ammoniphilus resinae</name>
    <dbReference type="NCBI Taxonomy" id="861532"/>
    <lineage>
        <taxon>Bacteria</taxon>
        <taxon>Bacillati</taxon>
        <taxon>Bacillota</taxon>
        <taxon>Bacilli</taxon>
        <taxon>Bacillales</taxon>
        <taxon>Paenibacillaceae</taxon>
        <taxon>Aneurinibacillus group</taxon>
        <taxon>Ammoniphilus</taxon>
    </lineage>
</organism>
<dbReference type="EMBL" id="JAGGKT010000004">
    <property type="protein sequence ID" value="MBP1931962.1"/>
    <property type="molecule type" value="Genomic_DNA"/>
</dbReference>
<evidence type="ECO:0000313" key="1">
    <source>
        <dbReference type="EMBL" id="MBP1931962.1"/>
    </source>
</evidence>
<name>A0ABS4GPB3_9BACL</name>
<reference evidence="1 2" key="1">
    <citation type="submission" date="2021-03" db="EMBL/GenBank/DDBJ databases">
        <title>Genomic Encyclopedia of Type Strains, Phase IV (KMG-IV): sequencing the most valuable type-strain genomes for metagenomic binning, comparative biology and taxonomic classification.</title>
        <authorList>
            <person name="Goeker M."/>
        </authorList>
    </citation>
    <scope>NUCLEOTIDE SEQUENCE [LARGE SCALE GENOMIC DNA]</scope>
    <source>
        <strain evidence="1 2">DSM 24738</strain>
    </source>
</reference>